<feature type="transmembrane region" description="Helical" evidence="1">
    <location>
        <begin position="256"/>
        <end position="275"/>
    </location>
</feature>
<dbReference type="PANTHER" id="PTHR23028">
    <property type="entry name" value="ACETYLTRANSFERASE"/>
    <property type="match status" value="1"/>
</dbReference>
<evidence type="ECO:0000313" key="3">
    <source>
        <dbReference type="EMBL" id="GLQ17116.1"/>
    </source>
</evidence>
<gene>
    <name evidence="3" type="ORF">GCM10007879_13650</name>
</gene>
<dbReference type="Pfam" id="PF01757">
    <property type="entry name" value="Acyl_transf_3"/>
    <property type="match status" value="1"/>
</dbReference>
<feature type="transmembrane region" description="Helical" evidence="1">
    <location>
        <begin position="201"/>
        <end position="218"/>
    </location>
</feature>
<dbReference type="Proteomes" id="UP001161405">
    <property type="component" value="Unassembled WGS sequence"/>
</dbReference>
<reference evidence="3" key="1">
    <citation type="journal article" date="2014" name="Int. J. Syst. Evol. Microbiol.">
        <title>Complete genome of a new Firmicutes species belonging to the dominant human colonic microbiota ('Ruminococcus bicirculans') reveals two chromosomes and a selective capacity to utilize plant glucans.</title>
        <authorList>
            <consortium name="NISC Comparative Sequencing Program"/>
            <person name="Wegmann U."/>
            <person name="Louis P."/>
            <person name="Goesmann A."/>
            <person name="Henrissat B."/>
            <person name="Duncan S.H."/>
            <person name="Flint H.J."/>
        </authorList>
    </citation>
    <scope>NUCLEOTIDE SEQUENCE</scope>
    <source>
        <strain evidence="3">NBRC 107169</strain>
    </source>
</reference>
<feature type="transmembrane region" description="Helical" evidence="1">
    <location>
        <begin position="281"/>
        <end position="302"/>
    </location>
</feature>
<keyword evidence="1" id="KW-0812">Transmembrane</keyword>
<dbReference type="GO" id="GO:0016746">
    <property type="term" value="F:acyltransferase activity"/>
    <property type="evidence" value="ECO:0007669"/>
    <property type="project" value="UniProtKB-KW"/>
</dbReference>
<accession>A0ABQ5UPW2</accession>
<feature type="transmembrane region" description="Helical" evidence="1">
    <location>
        <begin position="56"/>
        <end position="75"/>
    </location>
</feature>
<organism evidence="3 4">
    <name type="scientific">Maritalea porphyrae</name>
    <dbReference type="NCBI Taxonomy" id="880732"/>
    <lineage>
        <taxon>Bacteria</taxon>
        <taxon>Pseudomonadati</taxon>
        <taxon>Pseudomonadota</taxon>
        <taxon>Alphaproteobacteria</taxon>
        <taxon>Hyphomicrobiales</taxon>
        <taxon>Devosiaceae</taxon>
        <taxon>Maritalea</taxon>
    </lineage>
</organism>
<keyword evidence="1" id="KW-0472">Membrane</keyword>
<proteinExistence type="predicted"/>
<keyword evidence="3" id="KW-0012">Acyltransferase</keyword>
<protein>
    <submittedName>
        <fullName evidence="3">Acyltransferase</fullName>
    </submittedName>
</protein>
<feature type="domain" description="Acyltransferase 3" evidence="2">
    <location>
        <begin position="14"/>
        <end position="299"/>
    </location>
</feature>
<evidence type="ECO:0000259" key="2">
    <source>
        <dbReference type="Pfam" id="PF01757"/>
    </source>
</evidence>
<dbReference type="PANTHER" id="PTHR23028:SF131">
    <property type="entry name" value="BLR2367 PROTEIN"/>
    <property type="match status" value="1"/>
</dbReference>
<feature type="transmembrane region" description="Helical" evidence="1">
    <location>
        <begin position="16"/>
        <end position="36"/>
    </location>
</feature>
<dbReference type="EMBL" id="BSNI01000002">
    <property type="protein sequence ID" value="GLQ17116.1"/>
    <property type="molecule type" value="Genomic_DNA"/>
</dbReference>
<feature type="transmembrane region" description="Helical" evidence="1">
    <location>
        <begin position="180"/>
        <end position="196"/>
    </location>
</feature>
<keyword evidence="1" id="KW-1133">Transmembrane helix</keyword>
<sequence length="335" mass="37178">MVTGETATEPLMQETGYTLGHLSVNVFFIISGFLIAQSLQRSKDLIEYFVARFLRLVPGLFVTAIVTAFVIGPFMSELGAAGYFSQLATWTYVPLTSSMLIDNGELPGLFANAPSAFEVNGSLWTLRWEAMAYVGLALLGSAGLLATRLRFGVFFGLFLAIYIAITMWTDLRETIGAVDHIMRFGLCFLLGTFAYVYRKKIPVTLLIGLPLVLLPVLLRETGVYQLALVLAMGYAVFWLAYVPNGLVRKFNGWGDFSYGIYIYGFPVKQVMISLFPQLDAATLMLIASPIILLLAIASFYLVERPSMRKRGELVSRIRKWKPLNAREQTASSPAE</sequence>
<evidence type="ECO:0000256" key="1">
    <source>
        <dbReference type="SAM" id="Phobius"/>
    </source>
</evidence>
<reference evidence="3" key="2">
    <citation type="submission" date="2023-01" db="EMBL/GenBank/DDBJ databases">
        <title>Draft genome sequence of Maritalea porphyrae strain NBRC 107169.</title>
        <authorList>
            <person name="Sun Q."/>
            <person name="Mori K."/>
        </authorList>
    </citation>
    <scope>NUCLEOTIDE SEQUENCE</scope>
    <source>
        <strain evidence="3">NBRC 107169</strain>
    </source>
</reference>
<dbReference type="InterPro" id="IPR002656">
    <property type="entry name" value="Acyl_transf_3_dom"/>
</dbReference>
<feature type="transmembrane region" description="Helical" evidence="1">
    <location>
        <begin position="151"/>
        <end position="168"/>
    </location>
</feature>
<keyword evidence="3" id="KW-0808">Transferase</keyword>
<feature type="transmembrane region" description="Helical" evidence="1">
    <location>
        <begin position="224"/>
        <end position="244"/>
    </location>
</feature>
<dbReference type="InterPro" id="IPR050879">
    <property type="entry name" value="Acyltransferase_3"/>
</dbReference>
<comment type="caution">
    <text evidence="3">The sequence shown here is derived from an EMBL/GenBank/DDBJ whole genome shotgun (WGS) entry which is preliminary data.</text>
</comment>
<name>A0ABQ5UPW2_9HYPH</name>
<feature type="transmembrane region" description="Helical" evidence="1">
    <location>
        <begin position="130"/>
        <end position="146"/>
    </location>
</feature>
<evidence type="ECO:0000313" key="4">
    <source>
        <dbReference type="Proteomes" id="UP001161405"/>
    </source>
</evidence>
<keyword evidence="4" id="KW-1185">Reference proteome</keyword>